<proteinExistence type="inferred from homology"/>
<dbReference type="PANTHER" id="PTHR46278:SF2">
    <property type="entry name" value="ASPARTATE-SEMIALDEHYDE DEHYDROGENASE"/>
    <property type="match status" value="1"/>
</dbReference>
<dbReference type="GO" id="GO:0009089">
    <property type="term" value="P:lysine biosynthetic process via diaminopimelate"/>
    <property type="evidence" value="ECO:0007669"/>
    <property type="project" value="UniProtKB-UniRule"/>
</dbReference>
<keyword evidence="16" id="KW-1185">Reference proteome</keyword>
<evidence type="ECO:0000256" key="10">
    <source>
        <dbReference type="ARBA" id="ARBA00023167"/>
    </source>
</evidence>
<dbReference type="STRING" id="1122195.SAMN02745164_01231"/>
<evidence type="ECO:0000256" key="4">
    <source>
        <dbReference type="ARBA" id="ARBA00022605"/>
    </source>
</evidence>
<gene>
    <name evidence="15" type="ORF">SAMN02745164_01231</name>
</gene>
<dbReference type="Pfam" id="PF01118">
    <property type="entry name" value="Semialdhyde_dh"/>
    <property type="match status" value="1"/>
</dbReference>
<feature type="domain" description="Semialdehyde dehydrogenase NAD-binding" evidence="14">
    <location>
        <begin position="2"/>
        <end position="118"/>
    </location>
</feature>
<evidence type="ECO:0000256" key="7">
    <source>
        <dbReference type="ARBA" id="ARBA00022915"/>
    </source>
</evidence>
<dbReference type="EMBL" id="FQUI01000017">
    <property type="protein sequence ID" value="SHE83274.1"/>
    <property type="molecule type" value="Genomic_DNA"/>
</dbReference>
<dbReference type="OrthoDB" id="9805684at2"/>
<protein>
    <recommendedName>
        <fullName evidence="3 12">Aspartate-semialdehyde dehydrogenase</fullName>
        <ecNumber evidence="3 12">1.2.1.11</ecNumber>
    </recommendedName>
</protein>
<dbReference type="SMART" id="SM00859">
    <property type="entry name" value="Semialdhyde_dh"/>
    <property type="match status" value="1"/>
</dbReference>
<evidence type="ECO:0000256" key="2">
    <source>
        <dbReference type="ARBA" id="ARBA00011738"/>
    </source>
</evidence>
<dbReference type="InterPro" id="IPR000534">
    <property type="entry name" value="Semialdehyde_DH_NAD-bd"/>
</dbReference>
<organism evidence="15 16">
    <name type="scientific">Marinitoga hydrogenitolerans (strain DSM 16785 / JCM 12826 / AT1271)</name>
    <dbReference type="NCBI Taxonomy" id="1122195"/>
    <lineage>
        <taxon>Bacteria</taxon>
        <taxon>Thermotogati</taxon>
        <taxon>Thermotogota</taxon>
        <taxon>Thermotogae</taxon>
        <taxon>Petrotogales</taxon>
        <taxon>Petrotogaceae</taxon>
        <taxon>Marinitoga</taxon>
    </lineage>
</organism>
<evidence type="ECO:0000256" key="1">
    <source>
        <dbReference type="ARBA" id="ARBA00010584"/>
    </source>
</evidence>
<dbReference type="NCBIfam" id="TIGR01296">
    <property type="entry name" value="asd_B"/>
    <property type="match status" value="1"/>
</dbReference>
<dbReference type="GO" id="GO:0009088">
    <property type="term" value="P:threonine biosynthetic process"/>
    <property type="evidence" value="ECO:0007669"/>
    <property type="project" value="UniProtKB-UniRule"/>
</dbReference>
<dbReference type="Pfam" id="PF02774">
    <property type="entry name" value="Semialdhyde_dhC"/>
    <property type="match status" value="1"/>
</dbReference>
<sequence>MKIGIVGATGEVGRTMVKVLEDLNINVTELKLFASKKSEGKEIKFKNKGYFVEELTEEKMKDKFDYLLFSAGATISKKFAPLASEFGNIVIDNSSAFRMEKDIPLVVPEINGEIIKNYRGIIANPNCSTIQMVLALSNIQKEFGISEIFVSTYQAVSGAGNKGIQELLNQLKGMNNITHFPEKIMNNVIPQIGPIESNGFTQEEMKMINETKKIYSDYSINVYPTAVRVPVLYGHSESITFKTKKKASILEVKELISNTKNVKYTDNLITPLNVEGSDITYVSRLRKMDEYTFLMWVVADNVRVGAATNAVRILLKHFELNHHTL</sequence>
<evidence type="ECO:0000256" key="11">
    <source>
        <dbReference type="ARBA" id="ARBA00047891"/>
    </source>
</evidence>
<reference evidence="15" key="1">
    <citation type="submission" date="2016-11" db="EMBL/GenBank/DDBJ databases">
        <authorList>
            <person name="Varghese N."/>
            <person name="Submissions S."/>
        </authorList>
    </citation>
    <scope>NUCLEOTIDE SEQUENCE [LARGE SCALE GENOMIC DNA]</scope>
    <source>
        <strain evidence="15">DSM 16785</strain>
    </source>
</reference>
<keyword evidence="7" id="KW-0220">Diaminopimelate biosynthesis</keyword>
<comment type="similarity">
    <text evidence="1">Belongs to the aspartate-semialdehyde dehydrogenase family.</text>
</comment>
<dbReference type="PANTHER" id="PTHR46278">
    <property type="entry name" value="DEHYDROGENASE, PUTATIVE-RELATED"/>
    <property type="match status" value="1"/>
</dbReference>
<name>A0A1M4WPY5_MARH1</name>
<dbReference type="GO" id="GO:0009086">
    <property type="term" value="P:methionine biosynthetic process"/>
    <property type="evidence" value="ECO:0007669"/>
    <property type="project" value="UniProtKB-UniRule"/>
</dbReference>
<evidence type="ECO:0000256" key="8">
    <source>
        <dbReference type="ARBA" id="ARBA00023002"/>
    </source>
</evidence>
<dbReference type="InterPro" id="IPR036291">
    <property type="entry name" value="NAD(P)-bd_dom_sf"/>
</dbReference>
<dbReference type="SUPFAM" id="SSF55347">
    <property type="entry name" value="Glyceraldehyde-3-phosphate dehydrogenase-like, C-terminal domain"/>
    <property type="match status" value="1"/>
</dbReference>
<comment type="caution">
    <text evidence="15">The sequence shown here is derived from an EMBL/GenBank/DDBJ whole genome shotgun (WGS) entry which is preliminary data.</text>
</comment>
<evidence type="ECO:0000256" key="12">
    <source>
        <dbReference type="NCBIfam" id="TIGR01296"/>
    </source>
</evidence>
<dbReference type="Gene3D" id="3.40.50.720">
    <property type="entry name" value="NAD(P)-binding Rossmann-like Domain"/>
    <property type="match status" value="1"/>
</dbReference>
<evidence type="ECO:0000256" key="9">
    <source>
        <dbReference type="ARBA" id="ARBA00023154"/>
    </source>
</evidence>
<dbReference type="GO" id="GO:0050661">
    <property type="term" value="F:NADP binding"/>
    <property type="evidence" value="ECO:0007669"/>
    <property type="project" value="InterPro"/>
</dbReference>
<dbReference type="InterPro" id="IPR012280">
    <property type="entry name" value="Semialdhyde_DH_dimer_dom"/>
</dbReference>
<dbReference type="CDD" id="cd18131">
    <property type="entry name" value="ASADH_C_bac_euk_like"/>
    <property type="match status" value="1"/>
</dbReference>
<dbReference type="RefSeq" id="WP_072864545.1">
    <property type="nucleotide sequence ID" value="NZ_FQUI01000017.1"/>
</dbReference>
<comment type="subunit">
    <text evidence="2">Homodimer.</text>
</comment>
<evidence type="ECO:0000256" key="6">
    <source>
        <dbReference type="ARBA" id="ARBA00022857"/>
    </source>
</evidence>
<evidence type="ECO:0000256" key="5">
    <source>
        <dbReference type="ARBA" id="ARBA00022697"/>
    </source>
</evidence>
<dbReference type="GO" id="GO:0051287">
    <property type="term" value="F:NAD binding"/>
    <property type="evidence" value="ECO:0007669"/>
    <property type="project" value="InterPro"/>
</dbReference>
<feature type="active site" description="Acyl-thioester intermediate" evidence="13">
    <location>
        <position position="127"/>
    </location>
</feature>
<dbReference type="EC" id="1.2.1.11" evidence="3 12"/>
<evidence type="ECO:0000259" key="14">
    <source>
        <dbReference type="SMART" id="SM00859"/>
    </source>
</evidence>
<dbReference type="GO" id="GO:0009097">
    <property type="term" value="P:isoleucine biosynthetic process"/>
    <property type="evidence" value="ECO:0007669"/>
    <property type="project" value="UniProtKB-UniRule"/>
</dbReference>
<dbReference type="SUPFAM" id="SSF51735">
    <property type="entry name" value="NAD(P)-binding Rossmann-fold domains"/>
    <property type="match status" value="1"/>
</dbReference>
<accession>A0A1M4WPY5</accession>
<keyword evidence="9" id="KW-0457">Lysine biosynthesis</keyword>
<dbReference type="PIRSF" id="PIRSF000148">
    <property type="entry name" value="ASA_dh"/>
    <property type="match status" value="1"/>
</dbReference>
<keyword evidence="10" id="KW-0486">Methionine biosynthesis</keyword>
<evidence type="ECO:0000256" key="13">
    <source>
        <dbReference type="PIRSR" id="PIRSR000148-1"/>
    </source>
</evidence>
<comment type="catalytic activity">
    <reaction evidence="11">
        <text>L-aspartate 4-semialdehyde + phosphate + NADP(+) = 4-phospho-L-aspartate + NADPH + H(+)</text>
        <dbReference type="Rhea" id="RHEA:24284"/>
        <dbReference type="ChEBI" id="CHEBI:15378"/>
        <dbReference type="ChEBI" id="CHEBI:43474"/>
        <dbReference type="ChEBI" id="CHEBI:57535"/>
        <dbReference type="ChEBI" id="CHEBI:57783"/>
        <dbReference type="ChEBI" id="CHEBI:58349"/>
        <dbReference type="ChEBI" id="CHEBI:537519"/>
        <dbReference type="EC" id="1.2.1.11"/>
    </reaction>
</comment>
<keyword evidence="8" id="KW-0560">Oxidoreductase</keyword>
<dbReference type="NCBIfam" id="NF011456">
    <property type="entry name" value="PRK14874.1"/>
    <property type="match status" value="1"/>
</dbReference>
<dbReference type="GO" id="GO:0019877">
    <property type="term" value="P:diaminopimelate biosynthetic process"/>
    <property type="evidence" value="ECO:0007669"/>
    <property type="project" value="UniProtKB-KW"/>
</dbReference>
<dbReference type="Gene3D" id="3.30.360.10">
    <property type="entry name" value="Dihydrodipicolinate Reductase, domain 2"/>
    <property type="match status" value="1"/>
</dbReference>
<evidence type="ECO:0000256" key="3">
    <source>
        <dbReference type="ARBA" id="ARBA00013120"/>
    </source>
</evidence>
<dbReference type="Proteomes" id="UP000184334">
    <property type="component" value="Unassembled WGS sequence"/>
</dbReference>
<evidence type="ECO:0000313" key="15">
    <source>
        <dbReference type="EMBL" id="SHE83274.1"/>
    </source>
</evidence>
<dbReference type="GO" id="GO:0046983">
    <property type="term" value="F:protein dimerization activity"/>
    <property type="evidence" value="ECO:0007669"/>
    <property type="project" value="InterPro"/>
</dbReference>
<dbReference type="InterPro" id="IPR005986">
    <property type="entry name" value="Asp_semialdehyde_DH_beta"/>
</dbReference>
<keyword evidence="4" id="KW-0028">Amino-acid biosynthesis</keyword>
<dbReference type="CDD" id="cd02316">
    <property type="entry name" value="VcASADH2_like_N"/>
    <property type="match status" value="1"/>
</dbReference>
<feature type="active site" description="Proton acceptor" evidence="13">
    <location>
        <position position="235"/>
    </location>
</feature>
<keyword evidence="6" id="KW-0521">NADP</keyword>
<evidence type="ECO:0000313" key="16">
    <source>
        <dbReference type="Proteomes" id="UP000184334"/>
    </source>
</evidence>
<dbReference type="GO" id="GO:0004073">
    <property type="term" value="F:aspartate-semialdehyde dehydrogenase activity"/>
    <property type="evidence" value="ECO:0007669"/>
    <property type="project" value="UniProtKB-UniRule"/>
</dbReference>
<keyword evidence="5" id="KW-0791">Threonine biosynthesis</keyword>
<dbReference type="AlphaFoldDB" id="A0A1M4WPY5"/>